<dbReference type="InterPro" id="IPR041427">
    <property type="entry name" value="AbiJ-NTD3"/>
</dbReference>
<dbReference type="Proteomes" id="UP001203423">
    <property type="component" value="Unassembled WGS sequence"/>
</dbReference>
<dbReference type="RefSeq" id="WP_248940902.1">
    <property type="nucleotide sequence ID" value="NZ_JAKIKS010000054.1"/>
</dbReference>
<organism evidence="2 3">
    <name type="scientific">Shewanella surugensis</name>
    <dbReference type="NCBI Taxonomy" id="212020"/>
    <lineage>
        <taxon>Bacteria</taxon>
        <taxon>Pseudomonadati</taxon>
        <taxon>Pseudomonadota</taxon>
        <taxon>Gammaproteobacteria</taxon>
        <taxon>Alteromonadales</taxon>
        <taxon>Shewanellaceae</taxon>
        <taxon>Shewanella</taxon>
    </lineage>
</organism>
<name>A0ABT0LE38_9GAMM</name>
<feature type="domain" description="AAA+ ATPase" evidence="1">
    <location>
        <begin position="347"/>
        <end position="572"/>
    </location>
</feature>
<sequence length="647" mass="75311">MINESNRKKILHFILNTERIFEFANNRDEGIIPFLNEIWDLKSMPSEDNRFSNAELEIIQHTINNDDWDWHELFEERLKLIESENKFTKFLEVFLLPKYQNTPADVSYFTERMNDFLEIEGLVLTTISYEDDFPILELTKIDALERPKDIPINKIPFFILPYPNMPVEKFVDRLEVDKEKPSQHFLLIADNWDDYNHKTTFELVYFYNGKKIVLGRIKIGSNKDIVTIKALPVKFVSLDEGFISLGQSEDYYKLLNKSFGKMTTSVLYSLKDAAFFSELSEDYENLDVFKLSLIRDDEAERVHRIAKPMIYGVDLENLYSFNYQFLPKYADTTVSVPFHFSADGYLPKRMIALIGKNGAGKTQLLTTFSLEIAKENSEALIPHKPIFSKIIAVSYSTFDNFEFPKKTSDFNYVYCGLKNEQGNIRTNQGQLKKFHNTWKKISKLKRLDKWKKVISNFLELELIDLFIKPFPEDPEKLYFDKLGFSKARESLSSGQSIVLFVISEIVANIRLDSLLLFDEPETHLHPNAISQLMNGIAELISEFESYCIIATHSPIIIQEMFSRDVLIISREENVPSVKKIGVESFGENLSVITEEIFGNRAIPKFYEMTIRKLVKRYKTYDVVLEVMKEGNLPLSLNVRLYLQSLVK</sequence>
<dbReference type="PANTHER" id="PTHR43581">
    <property type="entry name" value="ATP/GTP PHOSPHATASE"/>
    <property type="match status" value="1"/>
</dbReference>
<dbReference type="Gene3D" id="3.40.50.300">
    <property type="entry name" value="P-loop containing nucleotide triphosphate hydrolases"/>
    <property type="match status" value="1"/>
</dbReference>
<dbReference type="Pfam" id="PF13304">
    <property type="entry name" value="AAA_21"/>
    <property type="match status" value="1"/>
</dbReference>
<dbReference type="InterPro" id="IPR003959">
    <property type="entry name" value="ATPase_AAA_core"/>
</dbReference>
<protein>
    <submittedName>
        <fullName evidence="2">AAA family ATPase</fullName>
    </submittedName>
</protein>
<dbReference type="InterPro" id="IPR003593">
    <property type="entry name" value="AAA+_ATPase"/>
</dbReference>
<dbReference type="InterPro" id="IPR027417">
    <property type="entry name" value="P-loop_NTPase"/>
</dbReference>
<evidence type="ECO:0000259" key="1">
    <source>
        <dbReference type="SMART" id="SM00382"/>
    </source>
</evidence>
<comment type="caution">
    <text evidence="2">The sequence shown here is derived from an EMBL/GenBank/DDBJ whole genome shotgun (WGS) entry which is preliminary data.</text>
</comment>
<dbReference type="SUPFAM" id="SSF52540">
    <property type="entry name" value="P-loop containing nucleoside triphosphate hydrolases"/>
    <property type="match status" value="1"/>
</dbReference>
<evidence type="ECO:0000313" key="2">
    <source>
        <dbReference type="EMBL" id="MCL1125590.1"/>
    </source>
</evidence>
<dbReference type="EMBL" id="JAKIKS010000054">
    <property type="protein sequence ID" value="MCL1125590.1"/>
    <property type="molecule type" value="Genomic_DNA"/>
</dbReference>
<proteinExistence type="predicted"/>
<dbReference type="InterPro" id="IPR051396">
    <property type="entry name" value="Bact_Antivir_Def_Nuclease"/>
</dbReference>
<gene>
    <name evidence="2" type="ORF">L2764_14175</name>
</gene>
<accession>A0ABT0LE38</accession>
<dbReference type="PANTHER" id="PTHR43581:SF2">
    <property type="entry name" value="EXCINUCLEASE ATPASE SUBUNIT"/>
    <property type="match status" value="1"/>
</dbReference>
<reference evidence="2 3" key="1">
    <citation type="submission" date="2022-01" db="EMBL/GenBank/DDBJ databases">
        <title>Whole genome-based taxonomy of the Shewanellaceae.</title>
        <authorList>
            <person name="Martin-Rodriguez A.J."/>
        </authorList>
    </citation>
    <scope>NUCLEOTIDE SEQUENCE [LARGE SCALE GENOMIC DNA]</scope>
    <source>
        <strain evidence="2 3">DSM 17177</strain>
    </source>
</reference>
<dbReference type="Pfam" id="PF18860">
    <property type="entry name" value="AbiJ_NTD3"/>
    <property type="match status" value="1"/>
</dbReference>
<evidence type="ECO:0000313" key="3">
    <source>
        <dbReference type="Proteomes" id="UP001203423"/>
    </source>
</evidence>
<keyword evidence="3" id="KW-1185">Reference proteome</keyword>
<dbReference type="SMART" id="SM00382">
    <property type="entry name" value="AAA"/>
    <property type="match status" value="1"/>
</dbReference>